<feature type="compositionally biased region" description="Low complexity" evidence="10">
    <location>
        <begin position="198"/>
        <end position="214"/>
    </location>
</feature>
<sequence>MNDSENEEYVSTPERKRAYIQRWLLENPHETAKFDSDLNDRTPPSSPGHREKSTASFAHPLSPVLAQKLSSPCAITRSPILGGKRLATSPIIGGRRRSIKRSKVAKKLDTSYIKKKTDSDSKLRTVLQSTTHADPQDHSNEDIFENNTTVASTVKAIESDLNFTFDDSKSTKQNNIKINKQFRMVRKSLDDTVSQLIESTSSTQDTSTENTEQNILEASSDTDKTKSDLIEDISTQEVLVMPEKPCEMPASQKISNPPSTPSPKFETDVFISETTAAGINSNFYSLQISTPTDQIDTVSSLDSRIDFGKTSYIIEHKTEEQSRKTYKKGGLLDTLLTTMAKEKSNVNLWRYNVCKKDMSGEFILLQIVEHLPKLNKLQLLKCILIEDSTDLLSGLLKENQFISVINVPEISGLIKTNEKPVLKVYKPWTIIDPNQLILHITRFIAIPPNSKNCTLVNENLFEKDLKTVEEFHCPCIDANSLSNKCEMKFHDSSYNVVESVFNYKMSISQDRPELYEEVKLYKNAREREKYDNQADLYAVVNTLQHLEKAYIRDCVTPKEYTAACSKLLVQYRAAFKQVQSDQFPTIDAFARAFRLDCPAALERIKEDRPITIKDDKGNTSKCIADIVSLFITIMDKLRLEIKAMDQLHPDLRDLMDTMNRLSILPSDFDGKQKVAEWLQTLNNMSASDELSDTQVRQLIFDLETSYNAFNKVLHNS</sequence>
<evidence type="ECO:0000259" key="12">
    <source>
        <dbReference type="PROSITE" id="PS51313"/>
    </source>
</evidence>
<feature type="region of interest" description="Disordered" evidence="10">
    <location>
        <begin position="30"/>
        <end position="59"/>
    </location>
</feature>
<keyword evidence="4" id="KW-0967">Endosome</keyword>
<feature type="domain" description="VPS28 N-terminal" evidence="12">
    <location>
        <begin position="507"/>
        <end position="614"/>
    </location>
</feature>
<evidence type="ECO:0000256" key="5">
    <source>
        <dbReference type="ARBA" id="ARBA00022927"/>
    </source>
</evidence>
<dbReference type="Gene3D" id="1.20.1440.200">
    <property type="match status" value="1"/>
</dbReference>
<proteinExistence type="inferred from homology"/>
<organism evidence="13 14">
    <name type="scientific">Trichomalopsis sarcophagae</name>
    <dbReference type="NCBI Taxonomy" id="543379"/>
    <lineage>
        <taxon>Eukaryota</taxon>
        <taxon>Metazoa</taxon>
        <taxon>Ecdysozoa</taxon>
        <taxon>Arthropoda</taxon>
        <taxon>Hexapoda</taxon>
        <taxon>Insecta</taxon>
        <taxon>Pterygota</taxon>
        <taxon>Neoptera</taxon>
        <taxon>Endopterygota</taxon>
        <taxon>Hymenoptera</taxon>
        <taxon>Apocrita</taxon>
        <taxon>Proctotrupomorpha</taxon>
        <taxon>Chalcidoidea</taxon>
        <taxon>Pteromalidae</taxon>
        <taxon>Pteromalinae</taxon>
        <taxon>Trichomalopsis</taxon>
    </lineage>
</organism>
<comment type="caution">
    <text evidence="13">The sequence shown here is derived from an EMBL/GenBank/DDBJ whole genome shotgun (WGS) entry which is preliminary data.</text>
</comment>
<dbReference type="InterPro" id="IPR007143">
    <property type="entry name" value="Vps28"/>
</dbReference>
<dbReference type="AlphaFoldDB" id="A0A232FH66"/>
<dbReference type="Gene3D" id="1.20.120.1130">
    <property type="match status" value="1"/>
</dbReference>
<name>A0A232FH66_9HYME</name>
<dbReference type="FunFam" id="1.20.120.1130:FF:000001">
    <property type="entry name" value="Vacuolar protein sorting-associated protein 28 homolog"/>
    <property type="match status" value="1"/>
</dbReference>
<dbReference type="STRING" id="543379.A0A232FH66"/>
<evidence type="ECO:0000256" key="1">
    <source>
        <dbReference type="ARBA" id="ARBA00004177"/>
    </source>
</evidence>
<dbReference type="FunFam" id="1.20.1440.200:FF:000001">
    <property type="entry name" value="Vacuolar protein sorting-associated protein 28 homolog"/>
    <property type="match status" value="1"/>
</dbReference>
<evidence type="ECO:0000256" key="3">
    <source>
        <dbReference type="ARBA" id="ARBA00022448"/>
    </source>
</evidence>
<dbReference type="SUPFAM" id="SSF140111">
    <property type="entry name" value="Endosomal sorting complex assembly domain"/>
    <property type="match status" value="1"/>
</dbReference>
<evidence type="ECO:0000256" key="2">
    <source>
        <dbReference type="ARBA" id="ARBA00020968"/>
    </source>
</evidence>
<dbReference type="GO" id="GO:0000813">
    <property type="term" value="C:ESCRT I complex"/>
    <property type="evidence" value="ECO:0007669"/>
    <property type="project" value="InterPro"/>
</dbReference>
<dbReference type="InterPro" id="IPR017899">
    <property type="entry name" value="VPS28_C"/>
</dbReference>
<comment type="similarity">
    <text evidence="9">Belongs to the VPS28 family.</text>
</comment>
<dbReference type="PANTHER" id="PTHR12937:SF0">
    <property type="entry name" value="VACUOLAR PROTEIN SORTING-ASSOCIATED PROTEIN 28 HOMOLOG"/>
    <property type="match status" value="1"/>
</dbReference>
<dbReference type="InterPro" id="IPR017898">
    <property type="entry name" value="VPS28_N"/>
</dbReference>
<dbReference type="InterPro" id="IPR037206">
    <property type="entry name" value="VPS28_C_sf"/>
</dbReference>
<comment type="subcellular location">
    <subcellularLocation>
        <location evidence="1">Endosome</location>
    </subcellularLocation>
</comment>
<evidence type="ECO:0000313" key="13">
    <source>
        <dbReference type="EMBL" id="OXU30084.1"/>
    </source>
</evidence>
<dbReference type="PANTHER" id="PTHR12937">
    <property type="entry name" value="VACUOLAR PROTEIN SORTING 28, ISOFORM 2 VPS28"/>
    <property type="match status" value="1"/>
</dbReference>
<keyword evidence="5 9" id="KW-0653">Protein transport</keyword>
<comment type="function">
    <text evidence="6">Component of the ESCRT-I complex, a regulator of vesicular trafficking process.</text>
</comment>
<evidence type="ECO:0000256" key="9">
    <source>
        <dbReference type="PROSITE-ProRule" id="PRU00642"/>
    </source>
</evidence>
<dbReference type="SUPFAM" id="SSF140427">
    <property type="entry name" value="VPS28 C-terminal domain-like"/>
    <property type="match status" value="1"/>
</dbReference>
<feature type="compositionally biased region" description="Basic and acidic residues" evidence="10">
    <location>
        <begin position="30"/>
        <end position="40"/>
    </location>
</feature>
<dbReference type="GO" id="GO:0043328">
    <property type="term" value="P:protein transport to vacuole involved in ubiquitin-dependent protein catabolic process via the multivesicular body sorting pathway"/>
    <property type="evidence" value="ECO:0007669"/>
    <property type="project" value="TreeGrafter"/>
</dbReference>
<reference evidence="13 14" key="1">
    <citation type="journal article" date="2017" name="Curr. Biol.">
        <title>The Evolution of Venom by Co-option of Single-Copy Genes.</title>
        <authorList>
            <person name="Martinson E.O."/>
            <person name="Mrinalini"/>
            <person name="Kelkar Y.D."/>
            <person name="Chang C.H."/>
            <person name="Werren J.H."/>
        </authorList>
    </citation>
    <scope>NUCLEOTIDE SEQUENCE [LARGE SCALE GENOMIC DNA]</scope>
    <source>
        <strain evidence="13 14">Alberta</strain>
        <tissue evidence="13">Whole body</tissue>
    </source>
</reference>
<dbReference type="EMBL" id="NNAY01000195">
    <property type="protein sequence ID" value="OXU30084.1"/>
    <property type="molecule type" value="Genomic_DNA"/>
</dbReference>
<feature type="region of interest" description="Disordered" evidence="10">
    <location>
        <begin position="198"/>
        <end position="225"/>
    </location>
</feature>
<keyword evidence="3 9" id="KW-0813">Transport</keyword>
<dbReference type="OrthoDB" id="2671at2759"/>
<dbReference type="InterPro" id="IPR037202">
    <property type="entry name" value="ESCRT_assembly_dom"/>
</dbReference>
<gene>
    <name evidence="13" type="ORF">TSAR_004173</name>
</gene>
<comment type="subunit">
    <text evidence="7">Component of the ESCRT-I complex (endosomal sorting complex required for transport I).</text>
</comment>
<accession>A0A232FH66</accession>
<dbReference type="InterPro" id="IPR038358">
    <property type="entry name" value="VPS28_N_sf"/>
</dbReference>
<feature type="domain" description="VPS28 C-terminal" evidence="11">
    <location>
        <begin position="618"/>
        <end position="714"/>
    </location>
</feature>
<protein>
    <recommendedName>
        <fullName evidence="2">Vacuolar protein sorting-associated protein 28 homolog</fullName>
    </recommendedName>
    <alternativeName>
        <fullName evidence="8">ESCRT-I complex subunit VPS28</fullName>
    </alternativeName>
</protein>
<evidence type="ECO:0000256" key="8">
    <source>
        <dbReference type="ARBA" id="ARBA00083439"/>
    </source>
</evidence>
<keyword evidence="14" id="KW-1185">Reference proteome</keyword>
<evidence type="ECO:0000256" key="4">
    <source>
        <dbReference type="ARBA" id="ARBA00022753"/>
    </source>
</evidence>
<dbReference type="Proteomes" id="UP000215335">
    <property type="component" value="Unassembled WGS sequence"/>
</dbReference>
<dbReference type="GO" id="GO:0044877">
    <property type="term" value="F:protein-containing complex binding"/>
    <property type="evidence" value="ECO:0007669"/>
    <property type="project" value="TreeGrafter"/>
</dbReference>
<evidence type="ECO:0000256" key="7">
    <source>
        <dbReference type="ARBA" id="ARBA00066174"/>
    </source>
</evidence>
<evidence type="ECO:0000313" key="14">
    <source>
        <dbReference type="Proteomes" id="UP000215335"/>
    </source>
</evidence>
<dbReference type="PROSITE" id="PS51313">
    <property type="entry name" value="VPS28_N"/>
    <property type="match status" value="1"/>
</dbReference>
<dbReference type="Pfam" id="PF03997">
    <property type="entry name" value="VPS28"/>
    <property type="match status" value="1"/>
</dbReference>
<dbReference type="PROSITE" id="PS51310">
    <property type="entry name" value="VPS28_C"/>
    <property type="match status" value="1"/>
</dbReference>
<evidence type="ECO:0000256" key="6">
    <source>
        <dbReference type="ARBA" id="ARBA00056039"/>
    </source>
</evidence>
<evidence type="ECO:0000259" key="11">
    <source>
        <dbReference type="PROSITE" id="PS51310"/>
    </source>
</evidence>
<evidence type="ECO:0000256" key="10">
    <source>
        <dbReference type="SAM" id="MobiDB-lite"/>
    </source>
</evidence>